<evidence type="ECO:0000256" key="5">
    <source>
        <dbReference type="ARBA" id="ARBA00022692"/>
    </source>
</evidence>
<keyword evidence="2 11" id="KW-0813">Transport</keyword>
<comment type="function">
    <text evidence="11">Na(+)/H(+) antiporter that extrudes sodium in exchange for external protons.</text>
</comment>
<dbReference type="InterPro" id="IPR023171">
    <property type="entry name" value="Na/H_antiporter_dom_sf"/>
</dbReference>
<feature type="transmembrane region" description="Helical" evidence="11">
    <location>
        <begin position="377"/>
        <end position="397"/>
    </location>
</feature>
<feature type="transmembrane region" description="Helical" evidence="11">
    <location>
        <begin position="218"/>
        <end position="233"/>
    </location>
</feature>
<dbReference type="PANTHER" id="PTHR30341:SF0">
    <property type="entry name" value="NA(+)_H(+) ANTIPORTER NHAA"/>
    <property type="match status" value="1"/>
</dbReference>
<keyword evidence="9 11" id="KW-0472">Membrane</keyword>
<dbReference type="AlphaFoldDB" id="A0A4R8S9R2"/>
<dbReference type="RefSeq" id="WP_134149551.1">
    <property type="nucleotide sequence ID" value="NZ_PECK01000012.1"/>
</dbReference>
<reference evidence="14 15" key="1">
    <citation type="journal article" date="2019" name="Sci. Rep.">
        <title>Extended insight into the Mycobacterium chelonae-abscessus complex through whole genome sequencing of Mycobacterium salmoniphilum outbreak and Mycobacterium salmoniphilum-like strains.</title>
        <authorList>
            <person name="Behra P.R.K."/>
            <person name="Das S."/>
            <person name="Pettersson B.M.F."/>
            <person name="Shirreff L."/>
            <person name="DuCote T."/>
            <person name="Jacobsson K.G."/>
            <person name="Ennis D.G."/>
            <person name="Kirsebom L.A."/>
        </authorList>
    </citation>
    <scope>NUCLEOTIDE SEQUENCE [LARGE SCALE GENOMIC DNA]</scope>
    <source>
        <strain evidence="13 14">CCUG 60883</strain>
        <strain evidence="12 15">CCUG 60885</strain>
    </source>
</reference>
<accession>A0A4R8S9R2</accession>
<dbReference type="Proteomes" id="UP000295685">
    <property type="component" value="Unassembled WGS sequence"/>
</dbReference>
<feature type="transmembrane region" description="Helical" evidence="11">
    <location>
        <begin position="275"/>
        <end position="296"/>
    </location>
</feature>
<comment type="subcellular location">
    <subcellularLocation>
        <location evidence="1">Cell inner membrane</location>
        <topology evidence="1">Multi-pass membrane protein</topology>
    </subcellularLocation>
    <subcellularLocation>
        <location evidence="11">Cell membrane</location>
        <topology evidence="11">Multi-pass membrane protein</topology>
    </subcellularLocation>
</comment>
<comment type="catalytic activity">
    <reaction evidence="11">
        <text>Na(+)(in) + 2 H(+)(out) = Na(+)(out) + 2 H(+)(in)</text>
        <dbReference type="Rhea" id="RHEA:29251"/>
        <dbReference type="ChEBI" id="CHEBI:15378"/>
        <dbReference type="ChEBI" id="CHEBI:29101"/>
    </reaction>
</comment>
<evidence type="ECO:0000313" key="12">
    <source>
        <dbReference type="EMBL" id="TDZ90087.1"/>
    </source>
</evidence>
<dbReference type="GO" id="GO:0015385">
    <property type="term" value="F:sodium:proton antiporter activity"/>
    <property type="evidence" value="ECO:0007669"/>
    <property type="project" value="UniProtKB-UniRule"/>
</dbReference>
<dbReference type="Gene3D" id="1.20.1530.10">
    <property type="entry name" value="Na+/H+ antiporter like domain"/>
    <property type="match status" value="1"/>
</dbReference>
<evidence type="ECO:0000313" key="15">
    <source>
        <dbReference type="Proteomes" id="UP000295685"/>
    </source>
</evidence>
<feature type="transmembrane region" description="Helical" evidence="11">
    <location>
        <begin position="343"/>
        <end position="365"/>
    </location>
</feature>
<keyword evidence="8 11" id="KW-0406">Ion transport</keyword>
<keyword evidence="7 11" id="KW-0915">Sodium</keyword>
<evidence type="ECO:0000256" key="9">
    <source>
        <dbReference type="ARBA" id="ARBA00023136"/>
    </source>
</evidence>
<dbReference type="PANTHER" id="PTHR30341">
    <property type="entry name" value="SODIUM ION/PROTON ANTIPORTER NHAA-RELATED"/>
    <property type="match status" value="1"/>
</dbReference>
<feature type="transmembrane region" description="Helical" evidence="11">
    <location>
        <begin position="27"/>
        <end position="45"/>
    </location>
</feature>
<evidence type="ECO:0000256" key="11">
    <source>
        <dbReference type="HAMAP-Rule" id="MF_01844"/>
    </source>
</evidence>
<dbReference type="HAMAP" id="MF_01844">
    <property type="entry name" value="NhaA"/>
    <property type="match status" value="1"/>
</dbReference>
<dbReference type="NCBIfam" id="TIGR00773">
    <property type="entry name" value="NhaA"/>
    <property type="match status" value="1"/>
</dbReference>
<comment type="similarity">
    <text evidence="11">Belongs to the NhaA Na(+)/H(+) (TC 2.A.33) antiporter family.</text>
</comment>
<evidence type="ECO:0000256" key="2">
    <source>
        <dbReference type="ARBA" id="ARBA00022448"/>
    </source>
</evidence>
<dbReference type="InterPro" id="IPR004670">
    <property type="entry name" value="NhaA"/>
</dbReference>
<evidence type="ECO:0000313" key="14">
    <source>
        <dbReference type="Proteomes" id="UP000294844"/>
    </source>
</evidence>
<name>A0A4R8S9R2_9MYCO</name>
<keyword evidence="4 11" id="KW-1003">Cell membrane</keyword>
<dbReference type="EMBL" id="PECM01000015">
    <property type="protein sequence ID" value="TEA00053.1"/>
    <property type="molecule type" value="Genomic_DNA"/>
</dbReference>
<evidence type="ECO:0000256" key="7">
    <source>
        <dbReference type="ARBA" id="ARBA00023053"/>
    </source>
</evidence>
<evidence type="ECO:0000256" key="6">
    <source>
        <dbReference type="ARBA" id="ARBA00022989"/>
    </source>
</evidence>
<dbReference type="GO" id="GO:0005886">
    <property type="term" value="C:plasma membrane"/>
    <property type="evidence" value="ECO:0007669"/>
    <property type="project" value="UniProtKB-SubCell"/>
</dbReference>
<dbReference type="OrthoDB" id="9808135at2"/>
<sequence>MRLRQRVFTRGSWAESSRVAEILRQETVGGVLLVAAALSALLWANSPWSSWYYRLGAITVGPERLHLNLTLAGWATDGLLAIFFFVVGVELKREFVAGDLRDPGRAALPIVAAIGGMLVPAAIYLAVNASGGGEAMRGWAIPTATDIAFALAVLAVISTHLPSALRTFLLTLAVVDDLLAVIVIAVFYTDELHWGPLGLALIPLALFALAVQRRRREWWLLVPLALSAWALVHASGVHATVAGVLLGFAVPVLRRDGRTDVHGMAERFEHRLRPLSAGVAVPVFAFFAAGVTLGGFSGLWQALLDPVALGVVLGLLVGKPIGIFLTTYLLARFTRASLDDDLSWLDIVGVALLAGIGFTVSLLIGELAFGAGSAAEHVKVGVLAGSLTSAAVASVVLRLRNRAYRRIEAKETLDADHDGVPDVFGSAPSDQI</sequence>
<evidence type="ECO:0000256" key="4">
    <source>
        <dbReference type="ARBA" id="ARBA00022475"/>
    </source>
</evidence>
<keyword evidence="10 11" id="KW-0739">Sodium transport</keyword>
<feature type="transmembrane region" description="Helical" evidence="11">
    <location>
        <begin position="169"/>
        <end position="188"/>
    </location>
</feature>
<keyword evidence="3 11" id="KW-0050">Antiport</keyword>
<comment type="caution">
    <text evidence="12">The sequence shown here is derived from an EMBL/GenBank/DDBJ whole genome shotgun (WGS) entry which is preliminary data.</text>
</comment>
<evidence type="ECO:0000256" key="10">
    <source>
        <dbReference type="ARBA" id="ARBA00023201"/>
    </source>
</evidence>
<keyword evidence="6 11" id="KW-1133">Transmembrane helix</keyword>
<gene>
    <name evidence="11 12" type="primary">nhaA</name>
    <name evidence="13" type="ORF">CCUG60883_04736</name>
    <name evidence="12" type="ORF">CCUG60885_04733</name>
</gene>
<feature type="transmembrane region" description="Helical" evidence="11">
    <location>
        <begin position="239"/>
        <end position="254"/>
    </location>
</feature>
<evidence type="ECO:0000256" key="8">
    <source>
        <dbReference type="ARBA" id="ARBA00023065"/>
    </source>
</evidence>
<dbReference type="GO" id="GO:0006885">
    <property type="term" value="P:regulation of pH"/>
    <property type="evidence" value="ECO:0007669"/>
    <property type="project" value="UniProtKB-UniRule"/>
</dbReference>
<keyword evidence="14" id="KW-1185">Reference proteome</keyword>
<dbReference type="Pfam" id="PF06965">
    <property type="entry name" value="Na_H_antiport_1"/>
    <property type="match status" value="1"/>
</dbReference>
<evidence type="ECO:0000313" key="13">
    <source>
        <dbReference type="EMBL" id="TEA00053.1"/>
    </source>
</evidence>
<organism evidence="12 15">
    <name type="scientific">Mycobacteroides salmoniphilum</name>
    <dbReference type="NCBI Taxonomy" id="404941"/>
    <lineage>
        <taxon>Bacteria</taxon>
        <taxon>Bacillati</taxon>
        <taxon>Actinomycetota</taxon>
        <taxon>Actinomycetes</taxon>
        <taxon>Mycobacteriales</taxon>
        <taxon>Mycobacteriaceae</taxon>
        <taxon>Mycobacteroides</taxon>
    </lineage>
</organism>
<dbReference type="EMBL" id="PECK01000012">
    <property type="protein sequence ID" value="TDZ90087.1"/>
    <property type="molecule type" value="Genomic_DNA"/>
</dbReference>
<protein>
    <recommendedName>
        <fullName evidence="11">Na(+)/H(+) antiporter NhaA</fullName>
    </recommendedName>
    <alternativeName>
        <fullName evidence="11">Sodium/proton antiporter NhaA</fullName>
    </alternativeName>
</protein>
<proteinExistence type="inferred from homology"/>
<feature type="transmembrane region" description="Helical" evidence="11">
    <location>
        <begin position="139"/>
        <end position="157"/>
    </location>
</feature>
<dbReference type="Proteomes" id="UP000294844">
    <property type="component" value="Unassembled WGS sequence"/>
</dbReference>
<keyword evidence="5 11" id="KW-0812">Transmembrane</keyword>
<feature type="transmembrane region" description="Helical" evidence="11">
    <location>
        <begin position="308"/>
        <end position="331"/>
    </location>
</feature>
<feature type="transmembrane region" description="Helical" evidence="11">
    <location>
        <begin position="65"/>
        <end position="87"/>
    </location>
</feature>
<evidence type="ECO:0000256" key="1">
    <source>
        <dbReference type="ARBA" id="ARBA00004429"/>
    </source>
</evidence>
<evidence type="ECO:0000256" key="3">
    <source>
        <dbReference type="ARBA" id="ARBA00022449"/>
    </source>
</evidence>
<feature type="transmembrane region" description="Helical" evidence="11">
    <location>
        <begin position="107"/>
        <end position="127"/>
    </location>
</feature>
<feature type="transmembrane region" description="Helical" evidence="11">
    <location>
        <begin position="194"/>
        <end position="211"/>
    </location>
</feature>